<evidence type="ECO:0000313" key="3">
    <source>
        <dbReference type="Proteomes" id="UP001307705"/>
    </source>
</evidence>
<organism evidence="2 3">
    <name type="scientific">Algoriphagus taiwanensis</name>
    <dbReference type="NCBI Taxonomy" id="1445656"/>
    <lineage>
        <taxon>Bacteria</taxon>
        <taxon>Pseudomonadati</taxon>
        <taxon>Bacteroidota</taxon>
        <taxon>Cytophagia</taxon>
        <taxon>Cytophagales</taxon>
        <taxon>Cyclobacteriaceae</taxon>
        <taxon>Algoriphagus</taxon>
    </lineage>
</organism>
<feature type="chain" id="PRO_5045907280" evidence="1">
    <location>
        <begin position="29"/>
        <end position="373"/>
    </location>
</feature>
<evidence type="ECO:0000256" key="1">
    <source>
        <dbReference type="SAM" id="SignalP"/>
    </source>
</evidence>
<dbReference type="Gene3D" id="2.120.10.30">
    <property type="entry name" value="TolB, C-terminal domain"/>
    <property type="match status" value="1"/>
</dbReference>
<evidence type="ECO:0000313" key="2">
    <source>
        <dbReference type="EMBL" id="GMQ32043.1"/>
    </source>
</evidence>
<dbReference type="RefSeq" id="WP_338226886.1">
    <property type="nucleotide sequence ID" value="NZ_BTPE01000001.1"/>
</dbReference>
<accession>A0ABQ6PW83</accession>
<dbReference type="PROSITE" id="PS51257">
    <property type="entry name" value="PROKAR_LIPOPROTEIN"/>
    <property type="match status" value="1"/>
</dbReference>
<keyword evidence="1" id="KW-0732">Signal</keyword>
<protein>
    <submittedName>
        <fullName evidence="2">6-bladed beta-propeller</fullName>
    </submittedName>
</protein>
<reference evidence="2 3" key="1">
    <citation type="submission" date="2023-08" db="EMBL/GenBank/DDBJ databases">
        <title>Draft genome sequence of Algoriphagus taiwanensis.</title>
        <authorList>
            <person name="Takatani N."/>
            <person name="Hosokawa M."/>
            <person name="Sawabe T."/>
        </authorList>
    </citation>
    <scope>NUCLEOTIDE SEQUENCE [LARGE SCALE GENOMIC DNA]</scope>
    <source>
        <strain evidence="2 3">JCM 19755</strain>
    </source>
</reference>
<dbReference type="Pfam" id="PF17170">
    <property type="entry name" value="DUF5128"/>
    <property type="match status" value="1"/>
</dbReference>
<dbReference type="Proteomes" id="UP001307705">
    <property type="component" value="Unassembled WGS sequence"/>
</dbReference>
<proteinExistence type="predicted"/>
<sequence length="373" mass="42785">MIINFKKTLPLIYLLSISILFFSCSNDSEENINSLDSWKITSFESSEKKVSALIQDNYFLVPLETNDSSLIVKIEKVILENDRIFVLDPLSPQPVKVFDIQGKHIRNIGRKGGGPGEFNNPIDLFIDGKYVYLYDNPENLLRFDLEGNFVDSQKTGVAGFRIEKNKDKGYVFINGGTEPNLMTTDPSFRNAKSFFPYQNRTVDQLILSPLSKLQDGTVIYRRYLNDTIFSINDQGTPIPHLFIDHEEKAFKPESNMNSDQLEERMAEYAVNQLFLENSDYQMLYFLNSMNPYFSLRNKKNQSTYLINFMNLENDITYTNPLAFTFSTADWFLAAIDPAQLPSDLSNFPEKAKTAMATTTEGDNPVLLFCKFKF</sequence>
<keyword evidence="3" id="KW-1185">Reference proteome</keyword>
<feature type="signal peptide" evidence="1">
    <location>
        <begin position="1"/>
        <end position="28"/>
    </location>
</feature>
<comment type="caution">
    <text evidence="2">The sequence shown here is derived from an EMBL/GenBank/DDBJ whole genome shotgun (WGS) entry which is preliminary data.</text>
</comment>
<dbReference type="SUPFAM" id="SSF63825">
    <property type="entry name" value="YWTD domain"/>
    <property type="match status" value="1"/>
</dbReference>
<gene>
    <name evidence="2" type="ORF">Ataiwa_03150</name>
</gene>
<dbReference type="EMBL" id="BTPE01000001">
    <property type="protein sequence ID" value="GMQ32043.1"/>
    <property type="molecule type" value="Genomic_DNA"/>
</dbReference>
<dbReference type="InterPro" id="IPR011042">
    <property type="entry name" value="6-blade_b-propeller_TolB-like"/>
</dbReference>
<name>A0ABQ6PW83_9BACT</name>